<reference evidence="4" key="1">
    <citation type="journal article" date="2011" name="MBio">
        <title>Novel metabolic attributes of the genus Cyanothece, comprising a group of unicellular nitrogen-fixing Cyanobacteria.</title>
        <authorList>
            <person name="Bandyopadhyay A."/>
            <person name="Elvitigala T."/>
            <person name="Welsh E."/>
            <person name="Stockel J."/>
            <person name="Liberton M."/>
            <person name="Min H."/>
            <person name="Sherman L.A."/>
            <person name="Pakrasi H.B."/>
        </authorList>
    </citation>
    <scope>NUCLEOTIDE SEQUENCE [LARGE SCALE GENOMIC DNA]</scope>
    <source>
        <strain evidence="4">PCC 7822</strain>
    </source>
</reference>
<dbReference type="PANTHER" id="PTHR34800:SF1">
    <property type="entry name" value="TETRAPYRROLE-BINDING PROTEIN, CHLOROPLASTIC"/>
    <property type="match status" value="1"/>
</dbReference>
<dbReference type="OrthoDB" id="7915178at2"/>
<keyword evidence="4" id="KW-1185">Reference proteome</keyword>
<dbReference type="EMBL" id="CP002198">
    <property type="protein sequence ID" value="ADN14992.1"/>
    <property type="molecule type" value="Genomic_DNA"/>
</dbReference>
<protein>
    <submittedName>
        <fullName evidence="3">GUN4 domain protein</fullName>
    </submittedName>
</protein>
<dbReference type="PANTHER" id="PTHR34800">
    <property type="entry name" value="TETRAPYRROLE-BINDING PROTEIN, CHLOROPLASTIC"/>
    <property type="match status" value="1"/>
</dbReference>
<dbReference type="InterPro" id="IPR037215">
    <property type="entry name" value="GUN4-like_sf"/>
</dbReference>
<evidence type="ECO:0000259" key="2">
    <source>
        <dbReference type="Pfam" id="PF05419"/>
    </source>
</evidence>
<dbReference type="Pfam" id="PF05419">
    <property type="entry name" value="GUN4"/>
    <property type="match status" value="1"/>
</dbReference>
<organism evidence="3 4">
    <name type="scientific">Gloeothece verrucosa (strain PCC 7822)</name>
    <name type="common">Cyanothece sp. (strain PCC 7822)</name>
    <dbReference type="NCBI Taxonomy" id="497965"/>
    <lineage>
        <taxon>Bacteria</taxon>
        <taxon>Bacillati</taxon>
        <taxon>Cyanobacteriota</taxon>
        <taxon>Cyanophyceae</taxon>
        <taxon>Oscillatoriophycideae</taxon>
        <taxon>Chroococcales</taxon>
        <taxon>Aphanothecaceae</taxon>
        <taxon>Gloeothece</taxon>
        <taxon>Gloeothece verrucosa</taxon>
    </lineage>
</organism>
<dbReference type="STRING" id="497965.Cyan7822_3037"/>
<gene>
    <name evidence="3" type="ordered locus">Cyan7822_3037</name>
</gene>
<dbReference type="Gene3D" id="1.10.10.1770">
    <property type="entry name" value="Gun4-like"/>
    <property type="match status" value="1"/>
</dbReference>
<evidence type="ECO:0000313" key="3">
    <source>
        <dbReference type="EMBL" id="ADN14992.1"/>
    </source>
</evidence>
<feature type="coiled-coil region" evidence="1">
    <location>
        <begin position="7"/>
        <end position="50"/>
    </location>
</feature>
<dbReference type="GO" id="GO:0030288">
    <property type="term" value="C:outer membrane-bounded periplasmic space"/>
    <property type="evidence" value="ECO:0007669"/>
    <property type="project" value="TreeGrafter"/>
</dbReference>
<dbReference type="KEGG" id="cyj:Cyan7822_3037"/>
<dbReference type="AlphaFoldDB" id="E0U9S2"/>
<proteinExistence type="predicted"/>
<dbReference type="SUPFAM" id="SSF140869">
    <property type="entry name" value="GUN4-like"/>
    <property type="match status" value="1"/>
</dbReference>
<feature type="domain" description="GUN4-like" evidence="2">
    <location>
        <begin position="57"/>
        <end position="189"/>
    </location>
</feature>
<dbReference type="eggNOG" id="COG1196">
    <property type="taxonomic scope" value="Bacteria"/>
</dbReference>
<keyword evidence="1" id="KW-0175">Coiled coil</keyword>
<dbReference type="HOGENOM" id="CLU_067449_2_1_3"/>
<evidence type="ECO:0000313" key="4">
    <source>
        <dbReference type="Proteomes" id="UP000008206"/>
    </source>
</evidence>
<dbReference type="InterPro" id="IPR008629">
    <property type="entry name" value="GUN4-like"/>
</dbReference>
<dbReference type="GO" id="GO:0046906">
    <property type="term" value="F:tetrapyrrole binding"/>
    <property type="evidence" value="ECO:0007669"/>
    <property type="project" value="TreeGrafter"/>
</dbReference>
<dbReference type="Gene3D" id="1.25.40.620">
    <property type="match status" value="1"/>
</dbReference>
<dbReference type="Proteomes" id="UP000008206">
    <property type="component" value="Chromosome"/>
</dbReference>
<dbReference type="RefSeq" id="WP_013323085.1">
    <property type="nucleotide sequence ID" value="NC_014501.1"/>
</dbReference>
<evidence type="ECO:0000256" key="1">
    <source>
        <dbReference type="SAM" id="Coils"/>
    </source>
</evidence>
<accession>E0U9S2</accession>
<sequence length="209" mass="24214">MNPEENYILLNQRIAELESQVESLSKLFPLVEKIAQLEKIQESINKIESNFTLIEDIDRYSPLRNLLSVGDFKAADLETTRVLLEIAGEDRQSLTPDDIRKFPCSAIRVIDRLWKIYSDDRFGFSIQLQIYQEIGGTRESLIAQDMGLLIKFGDQVGWRENGEWQGSTYEQWNFSLSAPKGCFPVKWWSSPYGAKMVNFFFVRLLECQV</sequence>
<name>E0U9S2_GLOV7</name>
<dbReference type="CDD" id="cd16383">
    <property type="entry name" value="GUN4"/>
    <property type="match status" value="1"/>
</dbReference>